<accession>A0A450T131</accession>
<proteinExistence type="predicted"/>
<evidence type="ECO:0000313" key="2">
    <source>
        <dbReference type="EMBL" id="VFJ60208.1"/>
    </source>
</evidence>
<name>A0A450T131_9GAMM</name>
<evidence type="ECO:0000313" key="3">
    <source>
        <dbReference type="EMBL" id="VFJ61335.1"/>
    </source>
</evidence>
<dbReference type="EMBL" id="CAADEX010000100">
    <property type="protein sequence ID" value="VFJ61335.1"/>
    <property type="molecule type" value="Genomic_DNA"/>
</dbReference>
<sequence>MIQTDEIQTTDQVIREVREIQETLARSMDYDVHRIPEDARRRQQTNDGKIMGAPISSRET</sequence>
<protein>
    <submittedName>
        <fullName evidence="2">Uncharacterized protein</fullName>
    </submittedName>
</protein>
<evidence type="ECO:0000256" key="1">
    <source>
        <dbReference type="SAM" id="MobiDB-lite"/>
    </source>
</evidence>
<gene>
    <name evidence="3" type="ORF">BECKDK2373B_GA0170837_110010</name>
    <name evidence="2" type="ORF">BECKDK2373C_GA0170839_10795</name>
</gene>
<organism evidence="2">
    <name type="scientific">Candidatus Kentrum sp. DK</name>
    <dbReference type="NCBI Taxonomy" id="2126562"/>
    <lineage>
        <taxon>Bacteria</taxon>
        <taxon>Pseudomonadati</taxon>
        <taxon>Pseudomonadota</taxon>
        <taxon>Gammaproteobacteria</taxon>
        <taxon>Candidatus Kentrum</taxon>
    </lineage>
</organism>
<dbReference type="EMBL" id="CAADEY010000079">
    <property type="protein sequence ID" value="VFJ60208.1"/>
    <property type="molecule type" value="Genomic_DNA"/>
</dbReference>
<dbReference type="AlphaFoldDB" id="A0A450T131"/>
<feature type="region of interest" description="Disordered" evidence="1">
    <location>
        <begin position="36"/>
        <end position="60"/>
    </location>
</feature>
<reference evidence="2" key="1">
    <citation type="submission" date="2019-02" db="EMBL/GenBank/DDBJ databases">
        <authorList>
            <person name="Gruber-Vodicka R. H."/>
            <person name="Seah K. B. B."/>
        </authorList>
    </citation>
    <scope>NUCLEOTIDE SEQUENCE</scope>
    <source>
        <strain evidence="2">BECK_DK161</strain>
        <strain evidence="3">BECK_DK47</strain>
    </source>
</reference>